<evidence type="ECO:0000313" key="3">
    <source>
        <dbReference type="EMBL" id="RFZ75804.1"/>
    </source>
</evidence>
<keyword evidence="1" id="KW-0732">Signal</keyword>
<proteinExistence type="predicted"/>
<organism evidence="3 4">
    <name type="scientific">Lacrimispora amygdalina</name>
    <dbReference type="NCBI Taxonomy" id="253257"/>
    <lineage>
        <taxon>Bacteria</taxon>
        <taxon>Bacillati</taxon>
        <taxon>Bacillota</taxon>
        <taxon>Clostridia</taxon>
        <taxon>Lachnospirales</taxon>
        <taxon>Lachnospiraceae</taxon>
        <taxon>Lacrimispora</taxon>
    </lineage>
</organism>
<dbReference type="PROSITE" id="PS51257">
    <property type="entry name" value="PROKAR_LIPOPROTEIN"/>
    <property type="match status" value="1"/>
</dbReference>
<name>A0A3E2N499_9FIRM</name>
<dbReference type="Proteomes" id="UP000260680">
    <property type="component" value="Unassembled WGS sequence"/>
</dbReference>
<reference evidence="3 4" key="1">
    <citation type="submission" date="2018-07" db="EMBL/GenBank/DDBJ databases">
        <title>New species, Clostridium PI-S10-A1B.</title>
        <authorList>
            <person name="Krishna G."/>
            <person name="Summeta K."/>
            <person name="Shikha S."/>
            <person name="Prabhu P.B."/>
            <person name="Suresh K."/>
        </authorList>
    </citation>
    <scope>NUCLEOTIDE SEQUENCE [LARGE SCALE GENOMIC DNA]</scope>
    <source>
        <strain evidence="3 4">PI-S10-A1B</strain>
    </source>
</reference>
<dbReference type="Proteomes" id="UP001419084">
    <property type="component" value="Unassembled WGS sequence"/>
</dbReference>
<evidence type="ECO:0000313" key="4">
    <source>
        <dbReference type="Proteomes" id="UP000260680"/>
    </source>
</evidence>
<reference evidence="2 5" key="2">
    <citation type="journal article" date="2024" name="Int. J. Syst. Evol. Microbiol.">
        <title>Lacrimispora brassicae sp. nov. isolated from fermented cabbage, and proposal of Clostridium indicum Gundawar et al. 2019 and Clostridium methoxybenzovorans Mechichi et al. 1999 as heterotypic synonyms of Lacrimispora amygdalina (Parshina et al. 2003) Haas and Blanchard 2020 and Lacrimispora indolis (McClung and McCoy 1957) Haas and Blanchard 2020, respectively.</title>
        <authorList>
            <person name="Kobayashi H."/>
            <person name="Tanizawa Y."/>
            <person name="Sakamoto M."/>
            <person name="Ohkuma M."/>
            <person name="Tohno M."/>
        </authorList>
    </citation>
    <scope>NUCLEOTIDE SEQUENCE [LARGE SCALE GENOMIC DNA]</scope>
    <source>
        <strain evidence="2 5">DSM 12857</strain>
    </source>
</reference>
<gene>
    <name evidence="3" type="ORF">DS742_27175</name>
    <name evidence="2" type="ORF">LAD12857_03320</name>
</gene>
<evidence type="ECO:0000256" key="1">
    <source>
        <dbReference type="SAM" id="SignalP"/>
    </source>
</evidence>
<accession>A0A3E2N499</accession>
<dbReference type="RefSeq" id="WP_117420041.1">
    <property type="nucleotide sequence ID" value="NZ_BRPJ01000005.1"/>
</dbReference>
<dbReference type="AlphaFoldDB" id="A0A3E2N499"/>
<protein>
    <submittedName>
        <fullName evidence="3">Uncharacterized protein</fullName>
    </submittedName>
</protein>
<feature type="chain" id="PRO_5017581963" evidence="1">
    <location>
        <begin position="24"/>
        <end position="498"/>
    </location>
</feature>
<evidence type="ECO:0000313" key="5">
    <source>
        <dbReference type="Proteomes" id="UP001419084"/>
    </source>
</evidence>
<sequence length="498" mass="55751">MIKRSKFTLAIAAALLVTALVSACSSQEKPPVEEGKRVFSEIQPELSKGKEALSMSQTTAQAGFDSPESAVIAYLEGLRDNDLKRMMDTFSENINTDDIIRQYTILCGLELEKEGPVILNDPADVTAFVEKLESHIRGGDFGSIKLMGFVAPEELEEVYASQKHQENLIKAAQRSGGDKMVSCVAAIEADDIKYLLIFDVIRKDGRWFNHQIGGIFANMLGIDREAAGSISLDTEDEKSLKQLVPDFSKNLLETEAVRGAEKSAVSNIEAEGFNSPQMAVKSYLESLAANDQDKMIGAFAVESYVDHLDFQTRLETTGGYIFMQQEINLPVVNGFTRDLNIQSRKKEIQRRFLEQYTALGVFSENDMSDLVQTGKLNVSSALSEMPKRLNLNSIKVLGYINPEQLSESYETDKFQDLRLRRMKIYGSDKAESIAVVFEFNGARYIICTDTLKYNDRWYIQQLGGELSMQLGFDSYYSGIMLVDYLKNPEIDNLILPFS</sequence>
<evidence type="ECO:0000313" key="2">
    <source>
        <dbReference type="EMBL" id="GLB28409.1"/>
    </source>
</evidence>
<keyword evidence="5" id="KW-1185">Reference proteome</keyword>
<comment type="caution">
    <text evidence="3">The sequence shown here is derived from an EMBL/GenBank/DDBJ whole genome shotgun (WGS) entry which is preliminary data.</text>
</comment>
<dbReference type="EMBL" id="BRPJ01000005">
    <property type="protein sequence ID" value="GLB28409.1"/>
    <property type="molecule type" value="Genomic_DNA"/>
</dbReference>
<dbReference type="EMBL" id="QOHO01000116">
    <property type="protein sequence ID" value="RFZ75804.1"/>
    <property type="molecule type" value="Genomic_DNA"/>
</dbReference>
<feature type="signal peptide" evidence="1">
    <location>
        <begin position="1"/>
        <end position="23"/>
    </location>
</feature>
<dbReference type="OrthoDB" id="2048404at2"/>